<feature type="domain" description="PAS" evidence="8">
    <location>
        <begin position="235"/>
        <end position="307"/>
    </location>
</feature>
<dbReference type="RefSeq" id="WP_283381774.1">
    <property type="nucleotide sequence ID" value="NZ_JASHIE010000006.1"/>
</dbReference>
<evidence type="ECO:0000259" key="7">
    <source>
        <dbReference type="PROSITE" id="PS50110"/>
    </source>
</evidence>
<evidence type="ECO:0000256" key="4">
    <source>
        <dbReference type="ARBA" id="ARBA00022679"/>
    </source>
</evidence>
<dbReference type="InterPro" id="IPR035965">
    <property type="entry name" value="PAS-like_dom_sf"/>
</dbReference>
<reference evidence="10 11" key="1">
    <citation type="submission" date="2023-05" db="EMBL/GenBank/DDBJ databases">
        <title>Novel species of genus Flectobacillus isolated from stream in China.</title>
        <authorList>
            <person name="Lu H."/>
        </authorList>
    </citation>
    <scope>NUCLEOTIDE SEQUENCE [LARGE SCALE GENOMIC DNA]</scope>
    <source>
        <strain evidence="10 11">LFS242W</strain>
    </source>
</reference>
<keyword evidence="11" id="KW-1185">Reference proteome</keyword>
<feature type="domain" description="PAC" evidence="9">
    <location>
        <begin position="311"/>
        <end position="363"/>
    </location>
</feature>
<dbReference type="InterPro" id="IPR052162">
    <property type="entry name" value="Sensor_kinase/Photoreceptor"/>
</dbReference>
<feature type="domain" description="PAC" evidence="9">
    <location>
        <begin position="1035"/>
        <end position="1085"/>
    </location>
</feature>
<keyword evidence="3 6" id="KW-0597">Phosphoprotein</keyword>
<dbReference type="Pfam" id="PF13426">
    <property type="entry name" value="PAS_9"/>
    <property type="match status" value="4"/>
</dbReference>
<dbReference type="EMBL" id="JASHIE010000006">
    <property type="protein sequence ID" value="MDI9875017.1"/>
    <property type="molecule type" value="Genomic_DNA"/>
</dbReference>
<dbReference type="PANTHER" id="PTHR43304:SF1">
    <property type="entry name" value="PAC DOMAIN-CONTAINING PROTEIN"/>
    <property type="match status" value="1"/>
</dbReference>
<dbReference type="PROSITE" id="PS50112">
    <property type="entry name" value="PAS"/>
    <property type="match status" value="6"/>
</dbReference>
<dbReference type="SUPFAM" id="SSF55785">
    <property type="entry name" value="PYP-like sensor domain (PAS domain)"/>
    <property type="match status" value="8"/>
</dbReference>
<evidence type="ECO:0000256" key="3">
    <source>
        <dbReference type="ARBA" id="ARBA00022553"/>
    </source>
</evidence>
<comment type="catalytic activity">
    <reaction evidence="1">
        <text>ATP + protein L-histidine = ADP + protein N-phospho-L-histidine.</text>
        <dbReference type="EC" id="2.7.13.3"/>
    </reaction>
</comment>
<feature type="domain" description="PAS" evidence="8">
    <location>
        <begin position="107"/>
        <end position="163"/>
    </location>
</feature>
<dbReference type="InterPro" id="IPR000700">
    <property type="entry name" value="PAS-assoc_C"/>
</dbReference>
<feature type="domain" description="PAS" evidence="8">
    <location>
        <begin position="961"/>
        <end position="1031"/>
    </location>
</feature>
<dbReference type="SMART" id="SM00086">
    <property type="entry name" value="PAC"/>
    <property type="match status" value="6"/>
</dbReference>
<feature type="modified residue" description="4-aspartylphosphate" evidence="6">
    <location>
        <position position="1596"/>
    </location>
</feature>
<keyword evidence="4" id="KW-0808">Transferase</keyword>
<dbReference type="SUPFAM" id="SSF55781">
    <property type="entry name" value="GAF domain-like"/>
    <property type="match status" value="1"/>
</dbReference>
<dbReference type="InterPro" id="IPR011006">
    <property type="entry name" value="CheY-like_superfamily"/>
</dbReference>
<dbReference type="Pfam" id="PF08447">
    <property type="entry name" value="PAS_3"/>
    <property type="match status" value="2"/>
</dbReference>
<proteinExistence type="predicted"/>
<dbReference type="InterPro" id="IPR013656">
    <property type="entry name" value="PAS_4"/>
</dbReference>
<dbReference type="SMART" id="SM00065">
    <property type="entry name" value="GAF"/>
    <property type="match status" value="1"/>
</dbReference>
<evidence type="ECO:0000256" key="6">
    <source>
        <dbReference type="PROSITE-ProRule" id="PRU00169"/>
    </source>
</evidence>
<dbReference type="InterPro" id="IPR000014">
    <property type="entry name" value="PAS"/>
</dbReference>
<evidence type="ECO:0000259" key="9">
    <source>
        <dbReference type="PROSITE" id="PS50113"/>
    </source>
</evidence>
<dbReference type="Pfam" id="PF01590">
    <property type="entry name" value="GAF"/>
    <property type="match status" value="1"/>
</dbReference>
<gene>
    <name evidence="10" type="ORF">QM481_10815</name>
</gene>
<evidence type="ECO:0000256" key="5">
    <source>
        <dbReference type="ARBA" id="ARBA00022777"/>
    </source>
</evidence>
<feature type="domain" description="PAS" evidence="8">
    <location>
        <begin position="1333"/>
        <end position="1376"/>
    </location>
</feature>
<dbReference type="SUPFAM" id="SSF52172">
    <property type="entry name" value="CheY-like"/>
    <property type="match status" value="1"/>
</dbReference>
<dbReference type="InterPro" id="IPR029016">
    <property type="entry name" value="GAF-like_dom_sf"/>
</dbReference>
<feature type="domain" description="PAS" evidence="8">
    <location>
        <begin position="676"/>
        <end position="745"/>
    </location>
</feature>
<sequence>MIKYSHLFKQLENIGCGYILLTSNWTIIEVSDEAQHLLGNIKINDLADFFILNYGINIEYVRHKIKINSGFFKIACSYTPLNTEHELCFFSDDDEITLFIRELSTSSETLLKELFDLAPVAMMAYDFERDKVFVNDDFSMLIGYQNQDLKSMNEWLSLAFPEESYRQEIYNHWFEGISNVLAGEQTFVPFDSKVRCKNGTFRYFDVSFKLLKQFTILSFIDVTDRVLTQIHLEESRRDFQSITEEINEILWITNSSNDEVLFINKKCEKILSGYSQHLPTINDFHSIIHPEDLPKLLDAQQAYLNNTSIPLRIATRVILSDGICRWFELVKFPLLNEQLQVYKHVGLANDVTSKIEEQLKFERLNQLQNTLAKLAITFINKPYQDFQSELVNMLETVGKSTQTSRAFIYKYEQNQEKLIKTHEWVCPTQVIESDDQLLEIAISEAEPLFNRLIEDKILHVYDIDELSSFPRIFGALLMESVGSIVVLPFFEGNVVIGVLGLMTSKEQRTFGKDEIELLKVVAELIQNVTIRYNVENSLREREREFRGIFENLSEGIVYQNRDGSVIRANSSASKILGIDQINTRTISQLFKEVQFLDTNKDIIDLNLLPFARALSSGKPVIGEIVGIKYQSSDQEKWFRVNAIPEFKEKGSIPFRIFCTFIDITEQKTTVDSLKESEEKYKRLTENIKDIVYRIELIPQKKFTYVSQSVRQIIGYEPDDFYNSFQLASNVICSDDRDQFLELMEKKNFFNTPIMLRWVKKTGEIVWVEQRSVPIFNSSNELIAVEGIIRDITDTKKAFDNLHYLSRLQEILMRVFLDYISITSSEADAKINTALEELAKCIQVEHLFIANYRDSHSSFDIKNEWRNSILDTTIIIAELEQRVEKIYEQHLKGIPYHLKLEQVSIGLEPIFAANELIGFVGIKISTIVERDDKFDGQILKMLAKMLTNILERQKIISEIEESRQLLNNIINNNGSVIYVKNLQGVYQIVNSTWESVLNISKSQALGKTDFDLFSEDFAKEFTSNDLNALNGGQPLYFEESVIIDSEKRDFISVKFPVRDSANQLIGVAGMSTDITRIRNIEKALRESEANLKAILDSSSESIWSINTNFEIIYANKVVRRDYLESFGVELHKGVNILDALPEVVQQEWKSRYQQVFENKVIQFNDKIPTHNKTYYLEISMNPILLDDQVVGVSVFSKNISKEKYALNDVLRYNNIFENLLNEIYLFDVHTLKFLGANKAARENIGYSADELACLTPVDIKPLIDRNEFLELVNPLITGQKKKLVFETIHRRKNLTQYPVEVHLQIVEIEQERQFVAIVVDITERKTASLALIESENRFRRLFQNNASIMYIINPDNGQFVDMNDACINFYGWSRDDFSQLNILDINIFEEDVTQKFELVSKSTNLVFETKHRNKYGEVFDMEIYSCMIEIGSQNLIFEIAHDVTDRNKYFKAVEIQNKTLKDIAWVQSHVVRAPLSRLMGLVLLLKEGTEDAEMLEQCLNHIISSAFEIDQIIKDITNKTYSVKELEMDINNSIATKHKKVHVSIVDDDSTVQLLHKLLIEKVGIATTPNQYLSGLGMLDFIVSHDSQTNVHIVFLDINMPEMNGWEFLESLSNRFLSCTVKVVIVSSSIDQADYNRAWTYPWVIEFLSKPLDLKKLSALKEHVDLREFFKENSKE</sequence>
<dbReference type="Pfam" id="PF00072">
    <property type="entry name" value="Response_reg"/>
    <property type="match status" value="1"/>
</dbReference>
<dbReference type="InterPro" id="IPR003018">
    <property type="entry name" value="GAF"/>
</dbReference>
<evidence type="ECO:0000256" key="2">
    <source>
        <dbReference type="ARBA" id="ARBA00012438"/>
    </source>
</evidence>
<protein>
    <recommendedName>
        <fullName evidence="2">histidine kinase</fullName>
        <ecNumber evidence="2">2.7.13.3</ecNumber>
    </recommendedName>
</protein>
<dbReference type="InterPro" id="IPR001610">
    <property type="entry name" value="PAC"/>
</dbReference>
<dbReference type="EC" id="2.7.13.3" evidence="2"/>
<feature type="domain" description="PAC" evidence="9">
    <location>
        <begin position="751"/>
        <end position="803"/>
    </location>
</feature>
<dbReference type="SMART" id="SM00448">
    <property type="entry name" value="REC"/>
    <property type="match status" value="1"/>
</dbReference>
<dbReference type="NCBIfam" id="TIGR00229">
    <property type="entry name" value="sensory_box"/>
    <property type="match status" value="7"/>
</dbReference>
<dbReference type="PROSITE" id="PS50113">
    <property type="entry name" value="PAC"/>
    <property type="match status" value="3"/>
</dbReference>
<dbReference type="InterPro" id="IPR001789">
    <property type="entry name" value="Sig_transdc_resp-reg_receiver"/>
</dbReference>
<dbReference type="CDD" id="cd00156">
    <property type="entry name" value="REC"/>
    <property type="match status" value="1"/>
</dbReference>
<dbReference type="Proteomes" id="UP001225761">
    <property type="component" value="Unassembled WGS sequence"/>
</dbReference>
<evidence type="ECO:0000313" key="11">
    <source>
        <dbReference type="Proteomes" id="UP001225761"/>
    </source>
</evidence>
<dbReference type="Gene3D" id="3.40.50.2300">
    <property type="match status" value="1"/>
</dbReference>
<evidence type="ECO:0000256" key="1">
    <source>
        <dbReference type="ARBA" id="ARBA00000085"/>
    </source>
</evidence>
<feature type="domain" description="Response regulatory" evidence="7">
    <location>
        <begin position="1541"/>
        <end position="1664"/>
    </location>
</feature>
<comment type="caution">
    <text evidence="10">The sequence shown here is derived from an EMBL/GenBank/DDBJ whole genome shotgun (WGS) entry which is preliminary data.</text>
</comment>
<keyword evidence="5" id="KW-0418">Kinase</keyword>
<accession>A0ABT6Z268</accession>
<dbReference type="Gene3D" id="3.30.450.20">
    <property type="entry name" value="PAS domain"/>
    <property type="match status" value="8"/>
</dbReference>
<dbReference type="Pfam" id="PF08448">
    <property type="entry name" value="PAS_4"/>
    <property type="match status" value="1"/>
</dbReference>
<dbReference type="InterPro" id="IPR013655">
    <property type="entry name" value="PAS_fold_3"/>
</dbReference>
<organism evidence="10 11">
    <name type="scientific">Flectobacillus rivi</name>
    <dbReference type="NCBI Taxonomy" id="2984209"/>
    <lineage>
        <taxon>Bacteria</taxon>
        <taxon>Pseudomonadati</taxon>
        <taxon>Bacteroidota</taxon>
        <taxon>Cytophagia</taxon>
        <taxon>Cytophagales</taxon>
        <taxon>Flectobacillaceae</taxon>
        <taxon>Flectobacillus</taxon>
    </lineage>
</organism>
<evidence type="ECO:0000259" key="8">
    <source>
        <dbReference type="PROSITE" id="PS50112"/>
    </source>
</evidence>
<evidence type="ECO:0000313" key="10">
    <source>
        <dbReference type="EMBL" id="MDI9875017.1"/>
    </source>
</evidence>
<feature type="domain" description="PAS" evidence="8">
    <location>
        <begin position="541"/>
        <end position="580"/>
    </location>
</feature>
<dbReference type="SMART" id="SM00091">
    <property type="entry name" value="PAS"/>
    <property type="match status" value="9"/>
</dbReference>
<dbReference type="CDD" id="cd00130">
    <property type="entry name" value="PAS"/>
    <property type="match status" value="4"/>
</dbReference>
<dbReference type="SUPFAM" id="SSF47384">
    <property type="entry name" value="Homodimeric domain of signal transducing histidine kinase"/>
    <property type="match status" value="1"/>
</dbReference>
<dbReference type="PANTHER" id="PTHR43304">
    <property type="entry name" value="PHYTOCHROME-LIKE PROTEIN CPH1"/>
    <property type="match status" value="1"/>
</dbReference>
<dbReference type="InterPro" id="IPR036097">
    <property type="entry name" value="HisK_dim/P_sf"/>
</dbReference>
<dbReference type="PROSITE" id="PS50110">
    <property type="entry name" value="RESPONSE_REGULATORY"/>
    <property type="match status" value="1"/>
</dbReference>
<name>A0ABT6Z268_9BACT</name>
<dbReference type="Gene3D" id="3.30.450.40">
    <property type="match status" value="1"/>
</dbReference>